<dbReference type="AlphaFoldDB" id="T1K120"/>
<evidence type="ECO:0000256" key="1">
    <source>
        <dbReference type="SAM" id="Phobius"/>
    </source>
</evidence>
<name>T1K120_TETUR</name>
<organism evidence="2 3">
    <name type="scientific">Tetranychus urticae</name>
    <name type="common">Two-spotted spider mite</name>
    <dbReference type="NCBI Taxonomy" id="32264"/>
    <lineage>
        <taxon>Eukaryota</taxon>
        <taxon>Metazoa</taxon>
        <taxon>Ecdysozoa</taxon>
        <taxon>Arthropoda</taxon>
        <taxon>Chelicerata</taxon>
        <taxon>Arachnida</taxon>
        <taxon>Acari</taxon>
        <taxon>Acariformes</taxon>
        <taxon>Trombidiformes</taxon>
        <taxon>Prostigmata</taxon>
        <taxon>Eleutherengona</taxon>
        <taxon>Raphignathae</taxon>
        <taxon>Tetranychoidea</taxon>
        <taxon>Tetranychidae</taxon>
        <taxon>Tetranychus</taxon>
    </lineage>
</organism>
<dbReference type="EnsemblMetazoa" id="tetur03g09890.1">
    <property type="protein sequence ID" value="tetur03g09890.1"/>
    <property type="gene ID" value="tetur03g09890"/>
</dbReference>
<dbReference type="Proteomes" id="UP000015104">
    <property type="component" value="Unassembled WGS sequence"/>
</dbReference>
<keyword evidence="1" id="KW-1133">Transmembrane helix</keyword>
<dbReference type="EMBL" id="CAEY01001146">
    <property type="status" value="NOT_ANNOTATED_CDS"/>
    <property type="molecule type" value="Genomic_DNA"/>
</dbReference>
<keyword evidence="1" id="KW-0472">Membrane</keyword>
<evidence type="ECO:0000313" key="3">
    <source>
        <dbReference type="Proteomes" id="UP000015104"/>
    </source>
</evidence>
<evidence type="ECO:0000313" key="2">
    <source>
        <dbReference type="EnsemblMetazoa" id="tetur03g09890.1"/>
    </source>
</evidence>
<protein>
    <submittedName>
        <fullName evidence="2">Uncharacterized protein</fullName>
    </submittedName>
</protein>
<reference evidence="2" key="2">
    <citation type="submission" date="2015-06" db="UniProtKB">
        <authorList>
            <consortium name="EnsemblMetazoa"/>
        </authorList>
    </citation>
    <scope>IDENTIFICATION</scope>
</reference>
<dbReference type="HOGENOM" id="CLU_3208216_0_0_1"/>
<accession>T1K120</accession>
<feature type="transmembrane region" description="Helical" evidence="1">
    <location>
        <begin position="20"/>
        <end position="41"/>
    </location>
</feature>
<reference evidence="3" key="1">
    <citation type="submission" date="2011-08" db="EMBL/GenBank/DDBJ databases">
        <authorList>
            <person name="Rombauts S."/>
        </authorList>
    </citation>
    <scope>NUCLEOTIDE SEQUENCE</scope>
    <source>
        <strain evidence="3">London</strain>
    </source>
</reference>
<proteinExistence type="predicted"/>
<keyword evidence="1" id="KW-0812">Transmembrane</keyword>
<keyword evidence="3" id="KW-1185">Reference proteome</keyword>
<sequence length="45" mass="5575">MTENLVNKNIPLAPHLILQFLLAYPWKFTWAWKLAYLYLYFYRLP</sequence>